<evidence type="ECO:0000313" key="1">
    <source>
        <dbReference type="EMBL" id="CAG6497397.1"/>
    </source>
</evidence>
<dbReference type="EMBL" id="HBUE01132966">
    <property type="protein sequence ID" value="CAG6497397.1"/>
    <property type="molecule type" value="Transcribed_RNA"/>
</dbReference>
<protein>
    <submittedName>
        <fullName evidence="1">(northern house mosquito) hypothetical protein</fullName>
    </submittedName>
</protein>
<organism evidence="1">
    <name type="scientific">Culex pipiens</name>
    <name type="common">House mosquito</name>
    <dbReference type="NCBI Taxonomy" id="7175"/>
    <lineage>
        <taxon>Eukaryota</taxon>
        <taxon>Metazoa</taxon>
        <taxon>Ecdysozoa</taxon>
        <taxon>Arthropoda</taxon>
        <taxon>Hexapoda</taxon>
        <taxon>Insecta</taxon>
        <taxon>Pterygota</taxon>
        <taxon>Neoptera</taxon>
        <taxon>Endopterygota</taxon>
        <taxon>Diptera</taxon>
        <taxon>Nematocera</taxon>
        <taxon>Culicoidea</taxon>
        <taxon>Culicidae</taxon>
        <taxon>Culicinae</taxon>
        <taxon>Culicini</taxon>
        <taxon>Culex</taxon>
        <taxon>Culex</taxon>
    </lineage>
</organism>
<dbReference type="AlphaFoldDB" id="A0A8D8G5N4"/>
<sequence>MTSQNHEFRNIHDKRTNRFRRNFSTSWQRRPKFAKRCKYSRHFAQGKQSQQAGVNNAQLLSEKNNAAHFRPSPVAPRLSRIFPHKPSRPTTMALFPAPLFLPCAGSSYLLTPLRTHRNHTPRPAKKIPPGV</sequence>
<proteinExistence type="predicted"/>
<name>A0A8D8G5N4_CULPI</name>
<accession>A0A8D8G5N4</accession>
<reference evidence="1" key="1">
    <citation type="submission" date="2021-05" db="EMBL/GenBank/DDBJ databases">
        <authorList>
            <person name="Alioto T."/>
            <person name="Alioto T."/>
            <person name="Gomez Garrido J."/>
        </authorList>
    </citation>
    <scope>NUCLEOTIDE SEQUENCE</scope>
</reference>